<accession>A0A8B4H6P9</accession>
<feature type="domain" description="CobQ/CobB/MinD/ParA nucleotide binding" evidence="2">
    <location>
        <begin position="280"/>
        <end position="427"/>
    </location>
</feature>
<dbReference type="GO" id="GO:0005829">
    <property type="term" value="C:cytosol"/>
    <property type="evidence" value="ECO:0007669"/>
    <property type="project" value="TreeGrafter"/>
</dbReference>
<dbReference type="RefSeq" id="WP_005525494.1">
    <property type="nucleotide sequence ID" value="NZ_CP050134.2"/>
</dbReference>
<dbReference type="GO" id="GO:0009898">
    <property type="term" value="C:cytoplasmic side of plasma membrane"/>
    <property type="evidence" value="ECO:0007669"/>
    <property type="project" value="TreeGrafter"/>
</dbReference>
<feature type="region of interest" description="Disordered" evidence="1">
    <location>
        <begin position="1"/>
        <end position="222"/>
    </location>
</feature>
<dbReference type="AlphaFoldDB" id="A0A8B4H6P9"/>
<dbReference type="GO" id="GO:0016887">
    <property type="term" value="F:ATP hydrolysis activity"/>
    <property type="evidence" value="ECO:0007669"/>
    <property type="project" value="TreeGrafter"/>
</dbReference>
<dbReference type="InterPro" id="IPR050625">
    <property type="entry name" value="ParA/MinD_ATPase"/>
</dbReference>
<dbReference type="GO" id="GO:0051782">
    <property type="term" value="P:negative regulation of cell division"/>
    <property type="evidence" value="ECO:0007669"/>
    <property type="project" value="TreeGrafter"/>
</dbReference>
<dbReference type="EMBL" id="UARK01000005">
    <property type="protein sequence ID" value="SPW28173.1"/>
    <property type="molecule type" value="Genomic_DNA"/>
</dbReference>
<name>A0A8B4H6P9_9CORY</name>
<feature type="compositionally biased region" description="Low complexity" evidence="1">
    <location>
        <begin position="27"/>
        <end position="49"/>
    </location>
</feature>
<comment type="caution">
    <text evidence="3">The sequence shown here is derived from an EMBL/GenBank/DDBJ whole genome shotgun (WGS) entry which is preliminary data.</text>
</comment>
<gene>
    <name evidence="3" type="ORF">NCTC10254_01199</name>
</gene>
<dbReference type="PANTHER" id="PTHR43384:SF14">
    <property type="entry name" value="ESX-1 SECRETION-ASSOCIATED PROTEIN ESPI"/>
    <property type="match status" value="1"/>
</dbReference>
<feature type="compositionally biased region" description="Low complexity" evidence="1">
    <location>
        <begin position="57"/>
        <end position="82"/>
    </location>
</feature>
<dbReference type="GeneID" id="84575370"/>
<organism evidence="3 4">
    <name type="scientific">Corynebacterium matruchotii</name>
    <dbReference type="NCBI Taxonomy" id="43768"/>
    <lineage>
        <taxon>Bacteria</taxon>
        <taxon>Bacillati</taxon>
        <taxon>Actinomycetota</taxon>
        <taxon>Actinomycetes</taxon>
        <taxon>Mycobacteriales</taxon>
        <taxon>Corynebacteriaceae</taxon>
        <taxon>Corynebacterium</taxon>
    </lineage>
</organism>
<feature type="compositionally biased region" description="Pro residues" evidence="1">
    <location>
        <begin position="83"/>
        <end position="99"/>
    </location>
</feature>
<evidence type="ECO:0000256" key="1">
    <source>
        <dbReference type="SAM" id="MobiDB-lite"/>
    </source>
</evidence>
<feature type="compositionally biased region" description="Low complexity" evidence="1">
    <location>
        <begin position="184"/>
        <end position="193"/>
    </location>
</feature>
<feature type="compositionally biased region" description="Pro residues" evidence="1">
    <location>
        <begin position="174"/>
        <end position="183"/>
    </location>
</feature>
<dbReference type="Proteomes" id="UP000249886">
    <property type="component" value="Unassembled WGS sequence"/>
</dbReference>
<evidence type="ECO:0000313" key="4">
    <source>
        <dbReference type="Proteomes" id="UP000249886"/>
    </source>
</evidence>
<dbReference type="Pfam" id="PF01656">
    <property type="entry name" value="CbiA"/>
    <property type="match status" value="1"/>
</dbReference>
<dbReference type="InterPro" id="IPR002586">
    <property type="entry name" value="CobQ/CobB/MinD/ParA_Nub-bd_dom"/>
</dbReference>
<feature type="compositionally biased region" description="Polar residues" evidence="1">
    <location>
        <begin position="1"/>
        <end position="10"/>
    </location>
</feature>
<feature type="compositionally biased region" description="Pro residues" evidence="1">
    <location>
        <begin position="145"/>
        <end position="160"/>
    </location>
</feature>
<feature type="compositionally biased region" description="Low complexity" evidence="1">
    <location>
        <begin position="109"/>
        <end position="124"/>
    </location>
</feature>
<dbReference type="Gene3D" id="3.40.50.300">
    <property type="entry name" value="P-loop containing nucleotide triphosphate hydrolases"/>
    <property type="match status" value="1"/>
</dbReference>
<sequence>MNDQPGNNANMPAWLSVARQNNTTPAQQQDPVSLQPQQPQPQPQSQQQPKPNPQPETPQQSPQQQQQSQSEQSQPTWRQQQPQPQPEPAAEPEPLPKPVPEPKDPPTTQPQQQSRQQRQQQSESRGSRHSTPYGNDTPYMYEQAPLPPGPFPPSELPPAPSSRTAGSQQVTQPQQPPQPPTGPPTQQQPAVTPTSPPPEPPPSSIVGKHSSPGQYDLTPPNALNQSVIVNPVKRAPKGGWRKFVHGMTGGYINPGDSARNARADELLQRIQTPLRGDYRIAVMSLKGGVGKTTTTVTLGGVFASLRGDRVIAIDANPDLGTLAQRVAAPGPSTIRDLLAATDTSRYPQVRSYTTQAKSRLEVIGSERDPAFSESFSEMDYRRAIDILQHHYNVILTDCGTGLMHSAMAGVLDLANTLILVSSPALDGAQSASATLDWLNLHGYEQLAANSVVVISGAHPGQATIDMDQLISHFRSRTRAVQVIPFDRHLSEGAVVDLDLISKNTMRAYKELAAIVAEDFDRWHRHSSGEQ</sequence>
<dbReference type="InterPro" id="IPR027417">
    <property type="entry name" value="P-loop_NTPase"/>
</dbReference>
<feature type="compositionally biased region" description="Pro residues" evidence="1">
    <location>
        <begin position="194"/>
        <end position="203"/>
    </location>
</feature>
<dbReference type="PANTHER" id="PTHR43384">
    <property type="entry name" value="SEPTUM SITE-DETERMINING PROTEIN MIND HOMOLOG, CHLOROPLASTIC-RELATED"/>
    <property type="match status" value="1"/>
</dbReference>
<dbReference type="SUPFAM" id="SSF52540">
    <property type="entry name" value="P-loop containing nucleoside triphosphate hydrolases"/>
    <property type="match status" value="1"/>
</dbReference>
<reference evidence="3 4" key="1">
    <citation type="submission" date="2018-06" db="EMBL/GenBank/DDBJ databases">
        <authorList>
            <consortium name="Pathogen Informatics"/>
            <person name="Doyle S."/>
        </authorList>
    </citation>
    <scope>NUCLEOTIDE SEQUENCE [LARGE SCALE GENOMIC DNA]</scope>
    <source>
        <strain evidence="3 4">NCTC10254</strain>
    </source>
</reference>
<proteinExistence type="predicted"/>
<feature type="compositionally biased region" description="Low complexity" evidence="1">
    <location>
        <begin position="161"/>
        <end position="173"/>
    </location>
</feature>
<evidence type="ECO:0000259" key="2">
    <source>
        <dbReference type="Pfam" id="PF01656"/>
    </source>
</evidence>
<protein>
    <submittedName>
        <fullName evidence="3">Flp pilus assembly protein, ATPase CpaE</fullName>
    </submittedName>
</protein>
<dbReference type="GO" id="GO:0005524">
    <property type="term" value="F:ATP binding"/>
    <property type="evidence" value="ECO:0007669"/>
    <property type="project" value="TreeGrafter"/>
</dbReference>
<evidence type="ECO:0000313" key="3">
    <source>
        <dbReference type="EMBL" id="SPW28173.1"/>
    </source>
</evidence>